<dbReference type="PANTHER" id="PTHR43586:SF8">
    <property type="entry name" value="CYSTEINE DESULFURASE 1, CHLOROPLASTIC"/>
    <property type="match status" value="1"/>
</dbReference>
<dbReference type="InterPro" id="IPR000192">
    <property type="entry name" value="Aminotrans_V_dom"/>
</dbReference>
<dbReference type="RefSeq" id="WP_014108183.1">
    <property type="nucleotide sequence ID" value="NC_016041.1"/>
</dbReference>
<accession>G4QKB0</accession>
<dbReference type="AlphaFoldDB" id="G4QKB0"/>
<organism evidence="3 4">
    <name type="scientific">Glaciecola nitratireducens (strain JCM 12485 / KCTC 12276 / FR1064)</name>
    <dbReference type="NCBI Taxonomy" id="1085623"/>
    <lineage>
        <taxon>Bacteria</taxon>
        <taxon>Pseudomonadati</taxon>
        <taxon>Pseudomonadota</taxon>
        <taxon>Gammaproteobacteria</taxon>
        <taxon>Alteromonadales</taxon>
        <taxon>Alteromonadaceae</taxon>
        <taxon>Brumicola</taxon>
    </lineage>
</organism>
<keyword evidence="3" id="KW-0032">Aminotransferase</keyword>
<dbReference type="eggNOG" id="COG0520">
    <property type="taxonomic scope" value="Bacteria"/>
</dbReference>
<dbReference type="GO" id="GO:0008483">
    <property type="term" value="F:transaminase activity"/>
    <property type="evidence" value="ECO:0007669"/>
    <property type="project" value="UniProtKB-KW"/>
</dbReference>
<feature type="domain" description="Aminotransferase class V" evidence="2">
    <location>
        <begin position="38"/>
        <end position="447"/>
    </location>
</feature>
<dbReference type="Pfam" id="PF00266">
    <property type="entry name" value="Aminotran_5"/>
    <property type="match status" value="1"/>
</dbReference>
<dbReference type="STRING" id="1085623.GNIT_1182"/>
<keyword evidence="4" id="KW-1185">Reference proteome</keyword>
<dbReference type="OrthoDB" id="9804366at2"/>
<proteinExistence type="predicted"/>
<keyword evidence="3" id="KW-0808">Transferase</keyword>
<dbReference type="PANTHER" id="PTHR43586">
    <property type="entry name" value="CYSTEINE DESULFURASE"/>
    <property type="match status" value="1"/>
</dbReference>
<evidence type="ECO:0000259" key="2">
    <source>
        <dbReference type="Pfam" id="PF00266"/>
    </source>
</evidence>
<dbReference type="Gene3D" id="3.90.1150.10">
    <property type="entry name" value="Aspartate Aminotransferase, domain 1"/>
    <property type="match status" value="1"/>
</dbReference>
<dbReference type="InterPro" id="IPR015421">
    <property type="entry name" value="PyrdxlP-dep_Trfase_major"/>
</dbReference>
<reference evidence="3 4" key="1">
    <citation type="journal article" date="2011" name="J. Bacteriol.">
        <title>Complete genome sequence of seawater bacterium Glaciecola nitratireducens FR1064T.</title>
        <authorList>
            <person name="Bian F."/>
            <person name="Qin Q.L."/>
            <person name="Xie B.B."/>
            <person name="Shu Y.L."/>
            <person name="Zhang X.Y."/>
            <person name="Yu Y."/>
            <person name="Chen B."/>
            <person name="Chen X.L."/>
            <person name="Zhou B.C."/>
            <person name="Zhang Y.Z."/>
        </authorList>
    </citation>
    <scope>NUCLEOTIDE SEQUENCE [LARGE SCALE GENOMIC DNA]</scope>
    <source>
        <strain evidence="4">JCM 12485 / KCTC 12276 / FR1064</strain>
    </source>
</reference>
<protein>
    <submittedName>
        <fullName evidence="3">Aminotransferase</fullName>
    </submittedName>
</protein>
<sequence length="477" mass="53847">MNKIAQSMFKADNKDSDNEFWAHIASQLVVDPNYKNRIYADWTASGRLFRPIEDRIINMVGGLMANTHTEDSYTGRVMTTWLHEAEQVIKKHVNASTDDILLNVGNGMTGALAKLMRMMGWWCHEQHRAAVVASMTERPLVYITHREHHSNHTMWIESLVELRIIPALPGDEIDIDWLAQDLAKETGRKIKIASITAASNVTGIETPYRKIAKIMHEKSGFCFVDFAASGPYVDIDLHPAKDEWLDAIFFSPHKFLGGPGSSGVLFFNKHLYQNKVPEQPGGGTVLWTNPWGEHRFVTDIEQRESGGTPGILQTIRTAMAIQLKEEMGTKRICEREQYLNTIFFDRLKDIKGVRILSDQHRHRLSVFSIVFSDIDYKTAVQRLSDDFQVETRGGCACAGTYGHHLLDIDYSTSKSITDQLDDEFQSLKPGWVRVSLHPCMSERDINNIADAIEKVASGAVSIKTEGPASQNIWEAFL</sequence>
<keyword evidence="1" id="KW-0663">Pyridoxal phosphate</keyword>
<dbReference type="Gene3D" id="3.40.640.10">
    <property type="entry name" value="Type I PLP-dependent aspartate aminotransferase-like (Major domain)"/>
    <property type="match status" value="1"/>
</dbReference>
<evidence type="ECO:0000256" key="1">
    <source>
        <dbReference type="ARBA" id="ARBA00022898"/>
    </source>
</evidence>
<dbReference type="KEGG" id="gni:GNIT_1182"/>
<dbReference type="InterPro" id="IPR015424">
    <property type="entry name" value="PyrdxlP-dep_Trfase"/>
</dbReference>
<dbReference type="HOGENOM" id="CLU_003433_9_3_6"/>
<dbReference type="SUPFAM" id="SSF53383">
    <property type="entry name" value="PLP-dependent transferases"/>
    <property type="match status" value="1"/>
</dbReference>
<dbReference type="Proteomes" id="UP000009282">
    <property type="component" value="Chromosome"/>
</dbReference>
<dbReference type="EMBL" id="CP003060">
    <property type="protein sequence ID" value="AEP29309.1"/>
    <property type="molecule type" value="Genomic_DNA"/>
</dbReference>
<name>G4QKB0_GLANF</name>
<evidence type="ECO:0000313" key="3">
    <source>
        <dbReference type="EMBL" id="AEP29309.1"/>
    </source>
</evidence>
<dbReference type="InterPro" id="IPR015422">
    <property type="entry name" value="PyrdxlP-dep_Trfase_small"/>
</dbReference>
<gene>
    <name evidence="3" type="ordered locus">GNIT_1182</name>
</gene>
<evidence type="ECO:0000313" key="4">
    <source>
        <dbReference type="Proteomes" id="UP000009282"/>
    </source>
</evidence>